<dbReference type="PROSITE" id="PS50297">
    <property type="entry name" value="ANK_REP_REGION"/>
    <property type="match status" value="1"/>
</dbReference>
<dbReference type="GO" id="GO:0009409">
    <property type="term" value="P:response to cold"/>
    <property type="evidence" value="ECO:0007669"/>
    <property type="project" value="UniProtKB-ARBA"/>
</dbReference>
<gene>
    <name evidence="16" type="ORF">COCNU_04G010450</name>
</gene>
<accession>A0A8K0I6V1</accession>
<organism evidence="16 17">
    <name type="scientific">Cocos nucifera</name>
    <name type="common">Coconut palm</name>
    <dbReference type="NCBI Taxonomy" id="13894"/>
    <lineage>
        <taxon>Eukaryota</taxon>
        <taxon>Viridiplantae</taxon>
        <taxon>Streptophyta</taxon>
        <taxon>Embryophyta</taxon>
        <taxon>Tracheophyta</taxon>
        <taxon>Spermatophyta</taxon>
        <taxon>Magnoliopsida</taxon>
        <taxon>Liliopsida</taxon>
        <taxon>Arecaceae</taxon>
        <taxon>Arecoideae</taxon>
        <taxon>Cocoseae</taxon>
        <taxon>Attaleinae</taxon>
        <taxon>Cocos</taxon>
    </lineage>
</organism>
<dbReference type="InterPro" id="IPR000048">
    <property type="entry name" value="IQ_motif_EF-hand-BS"/>
</dbReference>
<evidence type="ECO:0000256" key="13">
    <source>
        <dbReference type="ARBA" id="ARBA00023242"/>
    </source>
</evidence>
<keyword evidence="9" id="KW-0175">Coiled coil</keyword>
<dbReference type="GO" id="GO:0005634">
    <property type="term" value="C:nucleus"/>
    <property type="evidence" value="ECO:0007669"/>
    <property type="project" value="UniProtKB-SubCell"/>
</dbReference>
<evidence type="ECO:0000313" key="17">
    <source>
        <dbReference type="Proteomes" id="UP000797356"/>
    </source>
</evidence>
<protein>
    <submittedName>
        <fullName evidence="16">Calmodulin-binding transcription activator 1</fullName>
    </submittedName>
</protein>
<proteinExistence type="inferred from homology"/>
<dbReference type="SMART" id="SM00015">
    <property type="entry name" value="IQ"/>
    <property type="match status" value="4"/>
</dbReference>
<dbReference type="InterPro" id="IPR036770">
    <property type="entry name" value="Ankyrin_rpt-contain_sf"/>
</dbReference>
<dbReference type="FunFam" id="1.20.5.190:FF:000003">
    <property type="entry name" value="Calmodulin-binding transcription activator 2"/>
    <property type="match status" value="1"/>
</dbReference>
<dbReference type="PROSITE" id="PS50088">
    <property type="entry name" value="ANK_REPEAT"/>
    <property type="match status" value="1"/>
</dbReference>
<evidence type="ECO:0000256" key="9">
    <source>
        <dbReference type="ARBA" id="ARBA00023054"/>
    </source>
</evidence>
<dbReference type="SUPFAM" id="SSF48403">
    <property type="entry name" value="Ankyrin repeat"/>
    <property type="match status" value="1"/>
</dbReference>
<dbReference type="GO" id="GO:0006357">
    <property type="term" value="P:regulation of transcription by RNA polymerase II"/>
    <property type="evidence" value="ECO:0007669"/>
    <property type="project" value="TreeGrafter"/>
</dbReference>
<evidence type="ECO:0000256" key="15">
    <source>
        <dbReference type="SAM" id="MobiDB-lite"/>
    </source>
</evidence>
<dbReference type="GO" id="GO:0003690">
    <property type="term" value="F:double-stranded DNA binding"/>
    <property type="evidence" value="ECO:0007669"/>
    <property type="project" value="TreeGrafter"/>
</dbReference>
<keyword evidence="6" id="KW-0112">Calmodulin-binding</keyword>
<dbReference type="SMART" id="SM00248">
    <property type="entry name" value="ANK"/>
    <property type="match status" value="2"/>
</dbReference>
<evidence type="ECO:0000256" key="10">
    <source>
        <dbReference type="ARBA" id="ARBA00023125"/>
    </source>
</evidence>
<evidence type="ECO:0000256" key="6">
    <source>
        <dbReference type="ARBA" id="ARBA00022860"/>
    </source>
</evidence>
<keyword evidence="5" id="KW-0106">Calcium</keyword>
<dbReference type="CDD" id="cd00102">
    <property type="entry name" value="IPT"/>
    <property type="match status" value="1"/>
</dbReference>
<reference evidence="16" key="1">
    <citation type="journal article" date="2017" name="Gigascience">
        <title>The genome draft of coconut (Cocos nucifera).</title>
        <authorList>
            <person name="Xiao Y."/>
            <person name="Xu P."/>
            <person name="Fan H."/>
            <person name="Baudouin L."/>
            <person name="Xia W."/>
            <person name="Bocs S."/>
            <person name="Xu J."/>
            <person name="Li Q."/>
            <person name="Guo A."/>
            <person name="Zhou L."/>
            <person name="Li J."/>
            <person name="Wu Y."/>
            <person name="Ma Z."/>
            <person name="Armero A."/>
            <person name="Issali A.E."/>
            <person name="Liu N."/>
            <person name="Peng M."/>
            <person name="Yang Y."/>
        </authorList>
    </citation>
    <scope>NUCLEOTIDE SEQUENCE</scope>
    <source>
        <tissue evidence="16">Spear leaf of Hainan Tall coconut</tissue>
    </source>
</reference>
<keyword evidence="10" id="KW-0238">DNA-binding</keyword>
<dbReference type="Proteomes" id="UP000797356">
    <property type="component" value="Chromosome 4"/>
</dbReference>
<evidence type="ECO:0000256" key="12">
    <source>
        <dbReference type="ARBA" id="ARBA00023163"/>
    </source>
</evidence>
<dbReference type="GO" id="GO:0005516">
    <property type="term" value="F:calmodulin binding"/>
    <property type="evidence" value="ECO:0007669"/>
    <property type="project" value="UniProtKB-KW"/>
</dbReference>
<keyword evidence="11" id="KW-0010">Activator</keyword>
<dbReference type="InterPro" id="IPR027417">
    <property type="entry name" value="P-loop_NTPase"/>
</dbReference>
<dbReference type="PROSITE" id="PS50096">
    <property type="entry name" value="IQ"/>
    <property type="match status" value="4"/>
</dbReference>
<dbReference type="Gene3D" id="2.60.40.10">
    <property type="entry name" value="Immunoglobulins"/>
    <property type="match status" value="1"/>
</dbReference>
<dbReference type="PANTHER" id="PTHR23335:SF0">
    <property type="entry name" value="CALMODULIN-BINDING TRANSCRIPTION ACTIVATOR 2-LIKE ISOFORM X1"/>
    <property type="match status" value="1"/>
</dbReference>
<evidence type="ECO:0000256" key="4">
    <source>
        <dbReference type="ARBA" id="ARBA00022737"/>
    </source>
</evidence>
<evidence type="ECO:0000256" key="7">
    <source>
        <dbReference type="ARBA" id="ARBA00023015"/>
    </source>
</evidence>
<feature type="region of interest" description="Disordered" evidence="15">
    <location>
        <begin position="298"/>
        <end position="317"/>
    </location>
</feature>
<dbReference type="PANTHER" id="PTHR23335">
    <property type="entry name" value="CALMODULIN-BINDING TRANSCRIPTION ACTIVATOR CAMTA"/>
    <property type="match status" value="1"/>
</dbReference>
<evidence type="ECO:0000256" key="8">
    <source>
        <dbReference type="ARBA" id="ARBA00023043"/>
    </source>
</evidence>
<dbReference type="InterPro" id="IPR013783">
    <property type="entry name" value="Ig-like_fold"/>
</dbReference>
<dbReference type="Gene3D" id="1.25.40.20">
    <property type="entry name" value="Ankyrin repeat-containing domain"/>
    <property type="match status" value="1"/>
</dbReference>
<evidence type="ECO:0000256" key="1">
    <source>
        <dbReference type="ARBA" id="ARBA00004123"/>
    </source>
</evidence>
<evidence type="ECO:0000256" key="3">
    <source>
        <dbReference type="ARBA" id="ARBA00022553"/>
    </source>
</evidence>
<dbReference type="SUPFAM" id="SSF81296">
    <property type="entry name" value="E set domains"/>
    <property type="match status" value="1"/>
</dbReference>
<comment type="subcellular location">
    <subcellularLocation>
        <location evidence="1">Nucleus</location>
    </subcellularLocation>
</comment>
<reference evidence="16" key="2">
    <citation type="submission" date="2019-07" db="EMBL/GenBank/DDBJ databases">
        <authorList>
            <person name="Yang Y."/>
            <person name="Bocs S."/>
            <person name="Baudouin L."/>
        </authorList>
    </citation>
    <scope>NUCLEOTIDE SEQUENCE</scope>
    <source>
        <tissue evidence="16">Spear leaf of Hainan Tall coconut</tissue>
    </source>
</reference>
<keyword evidence="17" id="KW-1185">Reference proteome</keyword>
<dbReference type="Gene3D" id="1.20.5.190">
    <property type="match status" value="1"/>
</dbReference>
<comment type="caution">
    <text evidence="16">The sequence shown here is derived from an EMBL/GenBank/DDBJ whole genome shotgun (WGS) entry which is preliminary data.</text>
</comment>
<evidence type="ECO:0000256" key="14">
    <source>
        <dbReference type="PROSITE-ProRule" id="PRU00023"/>
    </source>
</evidence>
<dbReference type="EMBL" id="CM017875">
    <property type="protein sequence ID" value="KAG1338739.1"/>
    <property type="molecule type" value="Genomic_DNA"/>
</dbReference>
<keyword evidence="12" id="KW-0804">Transcription</keyword>
<keyword evidence="7" id="KW-0805">Transcription regulation</keyword>
<dbReference type="Pfam" id="PF00612">
    <property type="entry name" value="IQ"/>
    <property type="match status" value="2"/>
</dbReference>
<evidence type="ECO:0000256" key="5">
    <source>
        <dbReference type="ARBA" id="ARBA00022837"/>
    </source>
</evidence>
<evidence type="ECO:0000313" key="16">
    <source>
        <dbReference type="EMBL" id="KAG1338739.1"/>
    </source>
</evidence>
<dbReference type="InterPro" id="IPR014756">
    <property type="entry name" value="Ig_E-set"/>
</dbReference>
<dbReference type="OrthoDB" id="407555at2759"/>
<dbReference type="GO" id="GO:0003712">
    <property type="term" value="F:transcription coregulator activity"/>
    <property type="evidence" value="ECO:0007669"/>
    <property type="project" value="TreeGrafter"/>
</dbReference>
<evidence type="ECO:0000256" key="11">
    <source>
        <dbReference type="ARBA" id="ARBA00023159"/>
    </source>
</evidence>
<dbReference type="SUPFAM" id="SSF52540">
    <property type="entry name" value="P-loop containing nucleoside triphosphate hydrolases"/>
    <property type="match status" value="1"/>
</dbReference>
<dbReference type="FunFam" id="2.60.40.10:FF:000314">
    <property type="entry name" value="Calmodulin-binding transcription activator 2"/>
    <property type="match status" value="1"/>
</dbReference>
<feature type="repeat" description="ANK" evidence="14">
    <location>
        <begin position="619"/>
        <end position="651"/>
    </location>
</feature>
<keyword evidence="4" id="KW-0677">Repeat</keyword>
<dbReference type="InterPro" id="IPR002110">
    <property type="entry name" value="Ankyrin_rpt"/>
</dbReference>
<sequence>MSTMSFQMGDNNIVMCNHSSYRQLEHIVLVHYRDVNEGSRSAVPHLSKTDSTRVHSIQGTQANSALYSSHLNSSTFTSEASYASNSGAADWSGHTPSCEFEDADSREEFGGGPLTDSVSCSGLQMAGTDVAEKNTVDCSGSSHFCPRGSFSGACFNCHSSSAGWSDSLSISRRNGGKQEQNISFEHQNCPDNMQRRMADSASSGHRIINHATDNGYGTISSAHPQIFTGVVKRNDQMKEENADNVNSFDDKCFMNESTHMYQMPHDHRSRIASQFKNNMGSQMNISVPDQPLEYEAEVSNASKKPLQSDAHNNEHGDLKRLDSFGRWMNKEIGKDCDDSLMASDSCNYWNALDSQNDDKEVSSLSRHMRLDVDSLGPSLSQEQLFSIVDFSPDWAYSGVETKVLISGTFLGSLEPRNIKWCCMFGELEVSAEVLMTNVLRCQVPAHPPGRVPFYITCSNRLACSEIREFEYRENLPGVSLVLKSEPEDEIYLQVRFAKLLSLGLDRKKFFCSVENCPKCSLKQKLFSILNEANEWKKIEEDSKAFQGFHKNPRDALIQKIFKGKLYEWLICKAHEEGKGPNILDEEGQGPIHLAAALGYDWAMAPIVTAGVSPSFRDARGRTGIHWAAYYGREETVVALIRLGAAPGALEDPTSKFPQGQTAADLASSRGHKGIAGYLAEADLTSHLSSLALKENVMESVSATLAAQKAIETVQDQNIYSLAGDQGEQLSLRGSLAAVRNSAQAAARIQAAFRVHSFRQRQLTESKNEEAEILDDVMMLSSLNNKFQRISHFNEALHIAATKIQQKYRGWKGRKEFLKIRDRIVKIQAHVRGHQVRKQYKNVVWSVSIVEKAILRWRRKGAGLRGFRAENASSTAEQVVEKTDEYDFLRLGRKQKAAGVEKALARVQSMARQPEARDQYMRLVACSHKLKAHVRGHQVRKQYKNVVWSVSIVEKAILRWRRKGAGLRGFRAENASSTAEQVVEKTDEYDFLRLGRKQKAAGVEKALARVQSMARQPEARDQYMRLVACSHKLKLEDEKSSAAQVQNSEEEKVELDQLALMIN</sequence>
<dbReference type="CDD" id="cd23767">
    <property type="entry name" value="IQCD"/>
    <property type="match status" value="1"/>
</dbReference>
<name>A0A8K0I6V1_COCNU</name>
<evidence type="ECO:0000256" key="2">
    <source>
        <dbReference type="ARBA" id="ARBA00008267"/>
    </source>
</evidence>
<comment type="similarity">
    <text evidence="2">Belongs to the CAMTA family.</text>
</comment>
<keyword evidence="13" id="KW-0539">Nucleus</keyword>
<keyword evidence="8 14" id="KW-0040">ANK repeat</keyword>
<keyword evidence="3" id="KW-0597">Phosphoprotein</keyword>
<dbReference type="Pfam" id="PF12796">
    <property type="entry name" value="Ank_2"/>
    <property type="match status" value="1"/>
</dbReference>
<dbReference type="AlphaFoldDB" id="A0A8K0I6V1"/>